<dbReference type="EMBL" id="CP099489">
    <property type="protein sequence ID" value="USQ81862.1"/>
    <property type="molecule type" value="Genomic_DNA"/>
</dbReference>
<organism evidence="1 2">
    <name type="scientific">Ornithinimicrobium faecis</name>
    <dbReference type="NCBI Taxonomy" id="2934158"/>
    <lineage>
        <taxon>Bacteria</taxon>
        <taxon>Bacillati</taxon>
        <taxon>Actinomycetota</taxon>
        <taxon>Actinomycetes</taxon>
        <taxon>Micrococcales</taxon>
        <taxon>Ornithinimicrobiaceae</taxon>
        <taxon>Ornithinimicrobium</taxon>
    </lineage>
</organism>
<dbReference type="InterPro" id="IPR036648">
    <property type="entry name" value="CN_Hdrase_a/SCN_Hdrase_g_sf"/>
</dbReference>
<accession>A0ABY4YYM3</accession>
<name>A0ABY4YYM3_9MICO</name>
<evidence type="ECO:0000313" key="1">
    <source>
        <dbReference type="EMBL" id="USQ81862.1"/>
    </source>
</evidence>
<gene>
    <name evidence="1" type="ORF">NF556_09525</name>
</gene>
<sequence length="125" mass="13445">MALTEAQAAQFTDAYTNALITSWSDAEYAARLENDSRAALAEAGLELPAEAQIIMVRNPEPSQASDQQGSLEVQLGLYEQGLQTGRFEFHMPQTPQVDTSELDLGELAELAGGMYCCCCPCCCCG</sequence>
<protein>
    <recommendedName>
        <fullName evidence="3">Nitrile hydratase alpha /Thiocyanate hydrolase gamma domain-containing protein</fullName>
    </recommendedName>
</protein>
<dbReference type="RefSeq" id="WP_252595398.1">
    <property type="nucleotide sequence ID" value="NZ_CP099489.1"/>
</dbReference>
<keyword evidence="2" id="KW-1185">Reference proteome</keyword>
<reference evidence="1" key="1">
    <citation type="submission" date="2022-06" db="EMBL/GenBank/DDBJ databases">
        <title>Ornithinimicrobium HY1793.</title>
        <authorList>
            <person name="Huang Y."/>
        </authorList>
    </citation>
    <scope>NUCLEOTIDE SEQUENCE</scope>
    <source>
        <strain evidence="1">HY1793</strain>
    </source>
</reference>
<evidence type="ECO:0008006" key="3">
    <source>
        <dbReference type="Google" id="ProtNLM"/>
    </source>
</evidence>
<dbReference type="SUPFAM" id="SSF56209">
    <property type="entry name" value="Nitrile hydratase alpha chain"/>
    <property type="match status" value="1"/>
</dbReference>
<proteinExistence type="predicted"/>
<evidence type="ECO:0000313" key="2">
    <source>
        <dbReference type="Proteomes" id="UP001056455"/>
    </source>
</evidence>
<dbReference type="Proteomes" id="UP001056455">
    <property type="component" value="Chromosome"/>
</dbReference>